<dbReference type="InterPro" id="IPR015942">
    <property type="entry name" value="Asp/Glu/hydantoin_racemase"/>
</dbReference>
<dbReference type="Gene3D" id="3.40.50.12500">
    <property type="match status" value="1"/>
</dbReference>
<evidence type="ECO:0000313" key="3">
    <source>
        <dbReference type="Proteomes" id="UP001595632"/>
    </source>
</evidence>
<accession>A0ABV7GX64</accession>
<dbReference type="InterPro" id="IPR053714">
    <property type="entry name" value="Iso_Racemase_Enz_sf"/>
</dbReference>
<evidence type="ECO:0000256" key="1">
    <source>
        <dbReference type="ARBA" id="ARBA00038414"/>
    </source>
</evidence>
<dbReference type="PANTHER" id="PTHR28047:SF5">
    <property type="entry name" value="PROTEIN DCG1"/>
    <property type="match status" value="1"/>
</dbReference>
<dbReference type="PANTHER" id="PTHR28047">
    <property type="entry name" value="PROTEIN DCG1"/>
    <property type="match status" value="1"/>
</dbReference>
<sequence>MRLLYINPNSTAEMTDSIVEAARAAVPEAEVIGWTNTDGPPAIQGAADGDAAVPGLLALLPKARTADVDAIVIACFDDTGLDGARAMAHCPVLGIGQAGFHMAVLMGGRFGVVTTLPISVPVIEGNIASYGFADACTGVRPSGLPVLAVEEGGDDVLATLDREITAAAADGARSVVLGCAGMARHRSALSRPGGPLLIDGVAASALLAVAAHGYVGARSAA</sequence>
<gene>
    <name evidence="2" type="ORF">ACFOGP_19680</name>
</gene>
<name>A0ABV7GX64_9RHOB</name>
<comment type="caution">
    <text evidence="2">The sequence shown here is derived from an EMBL/GenBank/DDBJ whole genome shotgun (WGS) entry which is preliminary data.</text>
</comment>
<dbReference type="Pfam" id="PF01177">
    <property type="entry name" value="Asp_Glu_race"/>
    <property type="match status" value="1"/>
</dbReference>
<protein>
    <submittedName>
        <fullName evidence="2">Aspartate/glutamate racemase family protein</fullName>
    </submittedName>
</protein>
<dbReference type="InterPro" id="IPR052186">
    <property type="entry name" value="Hydantoin_racemase-like"/>
</dbReference>
<proteinExistence type="inferred from homology"/>
<dbReference type="Proteomes" id="UP001595632">
    <property type="component" value="Unassembled WGS sequence"/>
</dbReference>
<organism evidence="2 3">
    <name type="scientific">Psychromarinibacter halotolerans</name>
    <dbReference type="NCBI Taxonomy" id="1775175"/>
    <lineage>
        <taxon>Bacteria</taxon>
        <taxon>Pseudomonadati</taxon>
        <taxon>Pseudomonadota</taxon>
        <taxon>Alphaproteobacteria</taxon>
        <taxon>Rhodobacterales</taxon>
        <taxon>Paracoccaceae</taxon>
        <taxon>Psychromarinibacter</taxon>
    </lineage>
</organism>
<comment type="similarity">
    <text evidence="1">Belongs to the HyuE racemase family.</text>
</comment>
<dbReference type="RefSeq" id="WP_275634159.1">
    <property type="nucleotide sequence ID" value="NZ_JARGYD010000008.1"/>
</dbReference>
<reference evidence="3" key="1">
    <citation type="journal article" date="2019" name="Int. J. Syst. Evol. Microbiol.">
        <title>The Global Catalogue of Microorganisms (GCM) 10K type strain sequencing project: providing services to taxonomists for standard genome sequencing and annotation.</title>
        <authorList>
            <consortium name="The Broad Institute Genomics Platform"/>
            <consortium name="The Broad Institute Genome Sequencing Center for Infectious Disease"/>
            <person name="Wu L."/>
            <person name="Ma J."/>
        </authorList>
    </citation>
    <scope>NUCLEOTIDE SEQUENCE [LARGE SCALE GENOMIC DNA]</scope>
    <source>
        <strain evidence="3">KCTC 52366</strain>
    </source>
</reference>
<evidence type="ECO:0000313" key="2">
    <source>
        <dbReference type="EMBL" id="MFC3144951.1"/>
    </source>
</evidence>
<keyword evidence="3" id="KW-1185">Reference proteome</keyword>
<dbReference type="EMBL" id="JBHRTB010000010">
    <property type="protein sequence ID" value="MFC3144951.1"/>
    <property type="molecule type" value="Genomic_DNA"/>
</dbReference>